<dbReference type="EMBL" id="CAEZUP010000045">
    <property type="protein sequence ID" value="CAB4611849.1"/>
    <property type="molecule type" value="Genomic_DNA"/>
</dbReference>
<dbReference type="AlphaFoldDB" id="A0A6J6HIZ0"/>
<evidence type="ECO:0000313" key="2">
    <source>
        <dbReference type="EMBL" id="CAB4611849.1"/>
    </source>
</evidence>
<proteinExistence type="predicted"/>
<name>A0A6J6HIZ0_9ZZZZ</name>
<gene>
    <name evidence="2" type="ORF">UFOPK1835_01141</name>
</gene>
<accession>A0A6J6HIZ0</accession>
<feature type="region of interest" description="Disordered" evidence="1">
    <location>
        <begin position="82"/>
        <end position="106"/>
    </location>
</feature>
<evidence type="ECO:0000256" key="1">
    <source>
        <dbReference type="SAM" id="MobiDB-lite"/>
    </source>
</evidence>
<feature type="compositionally biased region" description="Pro residues" evidence="1">
    <location>
        <begin position="91"/>
        <end position="106"/>
    </location>
</feature>
<organism evidence="2">
    <name type="scientific">freshwater metagenome</name>
    <dbReference type="NCBI Taxonomy" id="449393"/>
    <lineage>
        <taxon>unclassified sequences</taxon>
        <taxon>metagenomes</taxon>
        <taxon>ecological metagenomes</taxon>
    </lineage>
</organism>
<reference evidence="2" key="1">
    <citation type="submission" date="2020-05" db="EMBL/GenBank/DDBJ databases">
        <authorList>
            <person name="Chiriac C."/>
            <person name="Salcher M."/>
            <person name="Ghai R."/>
            <person name="Kavagutti S V."/>
        </authorList>
    </citation>
    <scope>NUCLEOTIDE SEQUENCE</scope>
</reference>
<sequence>MGFMDKMKEQANSLAVQVNDTVSKGQQSFEEGQARKQADALLRDLGALVYLRDAGRGAANSDAEIARITAALEAHEAKGEAINLEVRSGTMPPPAPPAPPADPAGE</sequence>
<protein>
    <submittedName>
        <fullName evidence="2">Unannotated protein</fullName>
    </submittedName>
</protein>